<dbReference type="GO" id="GO:0005655">
    <property type="term" value="C:nucleolar ribonuclease P complex"/>
    <property type="evidence" value="ECO:0007669"/>
    <property type="project" value="InterPro"/>
</dbReference>
<protein>
    <submittedName>
        <fullName evidence="7">Ribonucleases P/MRP protein subunit POP1</fullName>
    </submittedName>
</protein>
<dbReference type="OrthoDB" id="442863at2759"/>
<feature type="domain" description="Pop1 N-terminal" evidence="1">
    <location>
        <begin position="27"/>
        <end position="103"/>
    </location>
</feature>
<dbReference type="PANTHER" id="PTHR22731:SF3">
    <property type="entry name" value="RIBONUCLEASES P_MRP PROTEIN SUBUNIT POP1"/>
    <property type="match status" value="1"/>
</dbReference>
<reference evidence="3 5" key="2">
    <citation type="submission" date="2018-11" db="EMBL/GenBank/DDBJ databases">
        <authorList>
            <consortium name="Pathogen Informatics"/>
        </authorList>
    </citation>
    <scope>NUCLEOTIDE SEQUENCE [LARGE SCALE GENOMIC DNA]</scope>
</reference>
<feature type="domain" description="POP1 C-terminal" evidence="2">
    <location>
        <begin position="684"/>
        <end position="754"/>
    </location>
</feature>
<dbReference type="EMBL" id="CABIJS010000166">
    <property type="protein sequence ID" value="VUZ45219.1"/>
    <property type="molecule type" value="Genomic_DNA"/>
</dbReference>
<organism evidence="7">
    <name type="scientific">Hymenolepis diminuta</name>
    <name type="common">Rat tapeworm</name>
    <dbReference type="NCBI Taxonomy" id="6216"/>
    <lineage>
        <taxon>Eukaryota</taxon>
        <taxon>Metazoa</taxon>
        <taxon>Spiralia</taxon>
        <taxon>Lophotrochozoa</taxon>
        <taxon>Platyhelminthes</taxon>
        <taxon>Cestoda</taxon>
        <taxon>Eucestoda</taxon>
        <taxon>Cyclophyllidea</taxon>
        <taxon>Hymenolepididae</taxon>
        <taxon>Hymenolepis</taxon>
    </lineage>
</organism>
<dbReference type="GO" id="GO:0000172">
    <property type="term" value="C:ribonuclease MRP complex"/>
    <property type="evidence" value="ECO:0007669"/>
    <property type="project" value="InterPro"/>
</dbReference>
<dbReference type="Pfam" id="PF06978">
    <property type="entry name" value="POP1_N"/>
    <property type="match status" value="2"/>
</dbReference>
<evidence type="ECO:0000313" key="5">
    <source>
        <dbReference type="Proteomes" id="UP000274504"/>
    </source>
</evidence>
<dbReference type="EMBL" id="UYSG01000264">
    <property type="protein sequence ID" value="VDL18891.1"/>
    <property type="molecule type" value="Genomic_DNA"/>
</dbReference>
<keyword evidence="6" id="KW-1185">Reference proteome</keyword>
<reference evidence="4 6" key="3">
    <citation type="submission" date="2019-07" db="EMBL/GenBank/DDBJ databases">
        <authorList>
            <person name="Jastrzebski P J."/>
            <person name="Paukszto L."/>
            <person name="Jastrzebski P J."/>
        </authorList>
    </citation>
    <scope>NUCLEOTIDE SEQUENCE [LARGE SCALE GENOMIC DNA]</scope>
    <source>
        <strain evidence="4 6">WMS-il1</strain>
    </source>
</reference>
<dbReference type="Pfam" id="PF22770">
    <property type="entry name" value="POP1_C"/>
    <property type="match status" value="1"/>
</dbReference>
<evidence type="ECO:0000313" key="4">
    <source>
        <dbReference type="EMBL" id="VUZ45219.1"/>
    </source>
</evidence>
<evidence type="ECO:0000313" key="7">
    <source>
        <dbReference type="WBParaSite" id="HDID_0000142901-mRNA-1"/>
    </source>
</evidence>
<evidence type="ECO:0000313" key="3">
    <source>
        <dbReference type="EMBL" id="VDL18891.1"/>
    </source>
</evidence>
<dbReference type="InterPro" id="IPR039182">
    <property type="entry name" value="Pop1"/>
</dbReference>
<dbReference type="STRING" id="6216.A0A0R3SAN2"/>
<evidence type="ECO:0000313" key="6">
    <source>
        <dbReference type="Proteomes" id="UP000321570"/>
    </source>
</evidence>
<dbReference type="InterPro" id="IPR009723">
    <property type="entry name" value="Pop1_N"/>
</dbReference>
<proteinExistence type="predicted"/>
<reference evidence="7" key="1">
    <citation type="submission" date="2017-02" db="UniProtKB">
        <authorList>
            <consortium name="WormBaseParasite"/>
        </authorList>
    </citation>
    <scope>IDENTIFICATION</scope>
</reference>
<name>A0A0R3SAN2_HYMDI</name>
<accession>A0A0R3SAN2</accession>
<evidence type="ECO:0000259" key="1">
    <source>
        <dbReference type="Pfam" id="PF06978"/>
    </source>
</evidence>
<dbReference type="Proteomes" id="UP000274504">
    <property type="component" value="Unassembled WGS sequence"/>
</dbReference>
<sequence>MNPSDSIQNLPNETEENAVNVDVLRLLAARSAEMMVCESSLHIATARAVAPLQRLPVRLRRRAASHKVQRLPRRLHQGVAQSLSKKLVDHAKKCRRFRRRPQRLAALAVHRAQIPVSNAEGDGVQARWIPTALWHAKRFHVIQNWGWRIPYAPTDKMFKTLQRATTDRCMLIDHGYLNCFALTGSLDILNRCINETTLPYYVSSISINLPDDTLPFTGFQETIRLLCREAIQPQAPIGIARLPNISRPILGPLRILRGPVHQLESGEKHSVVWFWLHPSMSSHSWKMLSSLNYVSTGQEITPKSTHINLSDCTGYLCRMKLIGPFSHQILTDILEPHSEVPESGDWSLWKALSEYQKSGLFPLGCALTLLCSPFLKNRPRLKLFNRNWLIPEPKVGEEPTNLSGGFVSKALPRVEFSKIKRDSTFNDRIAQWFSSAKPCCFSNTGIPLILIQNATASLASQKSQCVGWDIVLPRQLLSPPIDENENAEPVVNTSVPRDFVVACVYRGIRVGGLRDQLRWACLTTEAAGRVDAFPYALWPETPAAKLVTDEKLHIKVERNEKGKLTGDAKRRARIKFRCSPPTTRDWLELMKSFHLTVPTSQGESSDGSADNSFFVLRDKAMLALVVRRLLAGDPRARHLTVDHLSRYDPDLPRALVMVKLEVISRGIPESKAEIYAPLKNDDPSLLAEVPRKLIGYVDEGGYAFSHGLCIAIGFISLAAMCSLSQSERLPRGLQTVLFKSSKSGVISAAKMTVVI</sequence>
<evidence type="ECO:0000259" key="2">
    <source>
        <dbReference type="Pfam" id="PF22770"/>
    </source>
</evidence>
<dbReference type="GO" id="GO:0001682">
    <property type="term" value="P:tRNA 5'-leader removal"/>
    <property type="evidence" value="ECO:0007669"/>
    <property type="project" value="InterPro"/>
</dbReference>
<gene>
    <name evidence="3" type="ORF">HDID_LOCUS1430</name>
    <name evidence="4" type="ORF">WMSIL1_LOCUS5289</name>
</gene>
<dbReference type="PANTHER" id="PTHR22731">
    <property type="entry name" value="RIBONUCLEASES P/MRP PROTEIN SUBUNIT POP1"/>
    <property type="match status" value="1"/>
</dbReference>
<dbReference type="Proteomes" id="UP000321570">
    <property type="component" value="Unassembled WGS sequence"/>
</dbReference>
<dbReference type="AlphaFoldDB" id="A0A0R3SAN2"/>
<dbReference type="InterPro" id="IPR055079">
    <property type="entry name" value="POP1_C"/>
</dbReference>
<feature type="domain" description="Pop1 N-terminal" evidence="1">
    <location>
        <begin position="125"/>
        <end position="184"/>
    </location>
</feature>
<dbReference type="WBParaSite" id="HDID_0000142901-mRNA-1">
    <property type="protein sequence ID" value="HDID_0000142901-mRNA-1"/>
    <property type="gene ID" value="HDID_0000142901"/>
</dbReference>